<feature type="repeat" description="WD" evidence="3">
    <location>
        <begin position="742"/>
        <end position="774"/>
    </location>
</feature>
<dbReference type="SUPFAM" id="SSF141571">
    <property type="entry name" value="Pentapeptide repeat-like"/>
    <property type="match status" value="1"/>
</dbReference>
<dbReference type="PROSITE" id="PS00678">
    <property type="entry name" value="WD_REPEATS_1"/>
    <property type="match status" value="10"/>
</dbReference>
<gene>
    <name evidence="6" type="ORF">GNE12_08560</name>
</gene>
<feature type="repeat" description="WD" evidence="3">
    <location>
        <begin position="1091"/>
        <end position="1132"/>
    </location>
</feature>
<proteinExistence type="predicted"/>
<evidence type="ECO:0000313" key="7">
    <source>
        <dbReference type="Proteomes" id="UP000570851"/>
    </source>
</evidence>
<dbReference type="Pfam" id="PF00931">
    <property type="entry name" value="NB-ARC"/>
    <property type="match status" value="1"/>
</dbReference>
<dbReference type="InterPro" id="IPR055442">
    <property type="entry name" value="Beta-prop_EML-like_2nd"/>
</dbReference>
<dbReference type="InterPro" id="IPR001680">
    <property type="entry name" value="WD40_rpt"/>
</dbReference>
<dbReference type="SUPFAM" id="SSF50978">
    <property type="entry name" value="WD40 repeat-like"/>
    <property type="match status" value="2"/>
</dbReference>
<feature type="repeat" description="WD" evidence="3">
    <location>
        <begin position="868"/>
        <end position="909"/>
    </location>
</feature>
<evidence type="ECO:0000313" key="6">
    <source>
        <dbReference type="EMBL" id="MBC1301967.1"/>
    </source>
</evidence>
<feature type="repeat" description="WD" evidence="3">
    <location>
        <begin position="924"/>
        <end position="965"/>
    </location>
</feature>
<keyword evidence="1 3" id="KW-0853">WD repeat</keyword>
<dbReference type="PANTHER" id="PTHR22847">
    <property type="entry name" value="WD40 REPEAT PROTEIN"/>
    <property type="match status" value="1"/>
</dbReference>
<dbReference type="PANTHER" id="PTHR22847:SF637">
    <property type="entry name" value="WD REPEAT DOMAIN 5B"/>
    <property type="match status" value="1"/>
</dbReference>
<feature type="repeat" description="WD" evidence="3">
    <location>
        <begin position="617"/>
        <end position="658"/>
    </location>
</feature>
<dbReference type="Proteomes" id="UP000570851">
    <property type="component" value="Unassembled WGS sequence"/>
</dbReference>
<name>A0ABR6S6E9_ANAVA</name>
<organism evidence="6 7">
    <name type="scientific">Trichormus variabilis N2B</name>
    <dbReference type="NCBI Taxonomy" id="2681315"/>
    <lineage>
        <taxon>Bacteria</taxon>
        <taxon>Bacillati</taxon>
        <taxon>Cyanobacteriota</taxon>
        <taxon>Cyanophyceae</taxon>
        <taxon>Nostocales</taxon>
        <taxon>Nostocaceae</taxon>
        <taxon>Trichormus</taxon>
    </lineage>
</organism>
<feature type="domain" description="EML-like second beta-propeller" evidence="5">
    <location>
        <begin position="666"/>
        <end position="827"/>
    </location>
</feature>
<dbReference type="InterPro" id="IPR020472">
    <property type="entry name" value="WD40_PAC1"/>
</dbReference>
<dbReference type="InterPro" id="IPR015943">
    <property type="entry name" value="WD40/YVTN_repeat-like_dom_sf"/>
</dbReference>
<dbReference type="SUPFAM" id="SSF52540">
    <property type="entry name" value="P-loop containing nucleoside triphosphate hydrolases"/>
    <property type="match status" value="1"/>
</dbReference>
<keyword evidence="7" id="KW-1185">Reference proteome</keyword>
<dbReference type="EMBL" id="JACKZP010000023">
    <property type="protein sequence ID" value="MBC1301967.1"/>
    <property type="molecule type" value="Genomic_DNA"/>
</dbReference>
<dbReference type="Pfam" id="PF00805">
    <property type="entry name" value="Pentapeptide"/>
    <property type="match status" value="1"/>
</dbReference>
<dbReference type="InterPro" id="IPR001646">
    <property type="entry name" value="5peptide_repeat"/>
</dbReference>
<dbReference type="SMART" id="SM00320">
    <property type="entry name" value="WD40"/>
    <property type="match status" value="14"/>
</dbReference>
<dbReference type="InterPro" id="IPR027417">
    <property type="entry name" value="P-loop_NTPase"/>
</dbReference>
<protein>
    <submittedName>
        <fullName evidence="6">Pentapeptide repeat-containing protein</fullName>
    </submittedName>
</protein>
<feature type="repeat" description="WD" evidence="3">
    <location>
        <begin position="575"/>
        <end position="616"/>
    </location>
</feature>
<feature type="repeat" description="WD" evidence="3">
    <location>
        <begin position="659"/>
        <end position="693"/>
    </location>
</feature>
<feature type="repeat" description="WD" evidence="3">
    <location>
        <begin position="1007"/>
        <end position="1048"/>
    </location>
</feature>
<sequence>MDANATKSKRKRSTHGRVRGIVLSPHGWQRFQAAKQKAESQETWGKRFTQEDLSDRTRLSLNTLARIFKRELGVDRQSLELLFQAFGMELTQTDYVTPITSGAESASHWTNPQQDWDNAVDASVFYGREAELAQLWQWIVTERCRVVGLLGIGGIGKSTIAVKAALQMQTEFEIVVWRSLANAPSLDELLTSLLKFFMPLQGDDPIIPATLEEKLSLLMQYLRSQQCLLILDNTETILHSEQAGQWRSGYEAYGQLLRTLGETPHQSCCLLTSREKPQEMALMESAQGRVRSLSLSGLTPDDGRAIFREKGEFTASEAQWQTLINHYGGNPLALKMVAAATQDVFNGSIAEFLAYISQGIFIFEDIRNLLDRQFNRLSPGEQKILYWFAIYREPVAIAEIIHNVVGSAAGQSVPQQVNSLLRRSLIEKIDGLFFLQPVVMEYVTERLIQQVCTEFATRQLDVLQSHSLILVQAKDYIREIQLRLIMQPVVEWLLSCYRNLSEVEDRARQLLAQQRQPSRHRAGYAVGNLINLLVQMKVDLRGSDFSELVVQQADLRQVNLAGVNFQNADLTKSIFSESLNSAMSIDISPDGETVAVGDSTGLIYLWQITTTKLLATFEGHTSWVWSVAFSPDGHKLASSGSDTSIRLWDVQSGQCLRVLTEHTGCVWSVNFSPDGQRLASGSDDQTVRVWNLQGDCLQVLKGHTKNVYSVHFSPDHQTLASGSKDESIRIWNVIDGNCLNVLQGHTEGVHCVRYSPDGQLLASGSFGGSIRLWSGQLHTNAYQSKVLHGHTNWVWSMAFSPDGGILASGSDDGTLRLWNVQDGQCINVLSGHTDDVLAIAIRGQLMVSASQDQTVRLWNLHGQSLKTLRGCTSGIRSLSLSPNGKTLASRGQDETIHLWHLQFDGDLSSPLRPDKTWQRVTDTTAGLTSWTSYLSFSPDSQTVATNGQDGSILIWNLQTESLSQWSGHDAPVWTVMFNPSGKTLASGSHDQTVRLWDVQTHQCLQVLRGHQDGVRAIAFGTDGQRLASGSSDQTIRLWEVQTGACLGVLQGHSGGVFTLAFTAHDQQLISGSFDQTIRLWDLQTRESIQILRGHTGGIWTIAISPDGKTLASGSGDQTVRLWNLQTGHCLQVLHEHRSWVTSVSFSSNGQFLLSGSDDRTIKVWDIGTGRCIKTLIVDRLYEGMNIQRAKGLTNAQKATLKALGALV</sequence>
<dbReference type="Gene3D" id="2.160.20.80">
    <property type="entry name" value="E3 ubiquitin-protein ligase SopA"/>
    <property type="match status" value="1"/>
</dbReference>
<dbReference type="PROSITE" id="PS50294">
    <property type="entry name" value="WD_REPEATS_REGION"/>
    <property type="match status" value="13"/>
</dbReference>
<feature type="repeat" description="WD" evidence="3">
    <location>
        <begin position="829"/>
        <end position="860"/>
    </location>
</feature>
<evidence type="ECO:0000259" key="5">
    <source>
        <dbReference type="Pfam" id="PF23414"/>
    </source>
</evidence>
<dbReference type="InterPro" id="IPR019775">
    <property type="entry name" value="WD40_repeat_CS"/>
</dbReference>
<dbReference type="SUPFAM" id="SSF50998">
    <property type="entry name" value="Quinoprotein alcohol dehydrogenase-like"/>
    <property type="match status" value="1"/>
</dbReference>
<dbReference type="Gene3D" id="3.40.50.300">
    <property type="entry name" value="P-loop containing nucleotide triphosphate hydrolases"/>
    <property type="match status" value="1"/>
</dbReference>
<dbReference type="Pfam" id="PF00400">
    <property type="entry name" value="WD40"/>
    <property type="match status" value="8"/>
</dbReference>
<dbReference type="InterPro" id="IPR002182">
    <property type="entry name" value="NB-ARC"/>
</dbReference>
<evidence type="ECO:0000259" key="4">
    <source>
        <dbReference type="Pfam" id="PF00931"/>
    </source>
</evidence>
<dbReference type="PROSITE" id="PS50082">
    <property type="entry name" value="WD_REPEATS_2"/>
    <property type="match status" value="14"/>
</dbReference>
<evidence type="ECO:0000256" key="3">
    <source>
        <dbReference type="PROSITE-ProRule" id="PRU00221"/>
    </source>
</evidence>
<dbReference type="RefSeq" id="WP_104009998.1">
    <property type="nucleotide sequence ID" value="NZ_JACKZP010000023.1"/>
</dbReference>
<reference evidence="6 7" key="1">
    <citation type="submission" date="2019-11" db="EMBL/GenBank/DDBJ databases">
        <title>Comparison of genomes from free-living endosymbiotic cyanobacteria isolated from Azolla.</title>
        <authorList>
            <person name="Thiel T."/>
            <person name="Pratte B."/>
        </authorList>
    </citation>
    <scope>NUCLEOTIDE SEQUENCE [LARGE SCALE GENOMIC DNA]</scope>
    <source>
        <strain evidence="6 7">N2B</strain>
    </source>
</reference>
<feature type="repeat" description="WD" evidence="3">
    <location>
        <begin position="1133"/>
        <end position="1174"/>
    </location>
</feature>
<dbReference type="PRINTS" id="PR00364">
    <property type="entry name" value="DISEASERSIST"/>
</dbReference>
<feature type="repeat" description="WD" evidence="3">
    <location>
        <begin position="965"/>
        <end position="1006"/>
    </location>
</feature>
<comment type="caution">
    <text evidence="6">The sequence shown here is derived from an EMBL/GenBank/DDBJ whole genome shotgun (WGS) entry which is preliminary data.</text>
</comment>
<dbReference type="Pfam" id="PF23414">
    <property type="entry name" value="Beta-prop_EML_2"/>
    <property type="match status" value="1"/>
</dbReference>
<dbReference type="InterPro" id="IPR011047">
    <property type="entry name" value="Quinoprotein_ADH-like_sf"/>
</dbReference>
<feature type="domain" description="NB-ARC" evidence="4">
    <location>
        <begin position="129"/>
        <end position="308"/>
    </location>
</feature>
<feature type="repeat" description="WD" evidence="3">
    <location>
        <begin position="787"/>
        <end position="828"/>
    </location>
</feature>
<dbReference type="GeneID" id="58722603"/>
<dbReference type="CDD" id="cd00200">
    <property type="entry name" value="WD40"/>
    <property type="match status" value="2"/>
</dbReference>
<accession>A0ABR6S6E9</accession>
<keyword evidence="2" id="KW-0677">Repeat</keyword>
<feature type="repeat" description="WD" evidence="3">
    <location>
        <begin position="1049"/>
        <end position="1090"/>
    </location>
</feature>
<dbReference type="InterPro" id="IPR036322">
    <property type="entry name" value="WD40_repeat_dom_sf"/>
</dbReference>
<evidence type="ECO:0000256" key="2">
    <source>
        <dbReference type="ARBA" id="ARBA00022737"/>
    </source>
</evidence>
<dbReference type="Gene3D" id="2.130.10.10">
    <property type="entry name" value="YVTN repeat-like/Quinoprotein amine dehydrogenase"/>
    <property type="match status" value="6"/>
</dbReference>
<dbReference type="PRINTS" id="PR00320">
    <property type="entry name" value="GPROTEINBRPT"/>
</dbReference>
<evidence type="ECO:0000256" key="1">
    <source>
        <dbReference type="ARBA" id="ARBA00022574"/>
    </source>
</evidence>
<feature type="repeat" description="WD" evidence="3">
    <location>
        <begin position="700"/>
        <end position="741"/>
    </location>
</feature>